<dbReference type="Gene3D" id="1.10.225.10">
    <property type="entry name" value="Saposin-like"/>
    <property type="match status" value="1"/>
</dbReference>
<evidence type="ECO:0000256" key="1">
    <source>
        <dbReference type="ARBA" id="ARBA00023157"/>
    </source>
</evidence>
<feature type="non-terminal residue" evidence="5">
    <location>
        <position position="262"/>
    </location>
</feature>
<organism evidence="5 6">
    <name type="scientific">Pristionchus entomophagus</name>
    <dbReference type="NCBI Taxonomy" id="358040"/>
    <lineage>
        <taxon>Eukaryota</taxon>
        <taxon>Metazoa</taxon>
        <taxon>Ecdysozoa</taxon>
        <taxon>Nematoda</taxon>
        <taxon>Chromadorea</taxon>
        <taxon>Rhabditida</taxon>
        <taxon>Rhabditina</taxon>
        <taxon>Diplogasteromorpha</taxon>
        <taxon>Diplogasteroidea</taxon>
        <taxon>Neodiplogasteridae</taxon>
        <taxon>Pristionchus</taxon>
    </lineage>
</organism>
<dbReference type="EMBL" id="BTSX01000002">
    <property type="protein sequence ID" value="GMS85427.1"/>
    <property type="molecule type" value="Genomic_DNA"/>
</dbReference>
<proteinExistence type="predicted"/>
<dbReference type="PROSITE" id="PS50015">
    <property type="entry name" value="SAP_B"/>
    <property type="match status" value="1"/>
</dbReference>
<feature type="chain" id="PRO_5043405850" description="Saposin B-type domain-containing protein" evidence="3">
    <location>
        <begin position="21"/>
        <end position="262"/>
    </location>
</feature>
<dbReference type="SUPFAM" id="SSF47862">
    <property type="entry name" value="Saposin"/>
    <property type="match status" value="1"/>
</dbReference>
<name>A0AAV5SSK1_9BILA</name>
<protein>
    <recommendedName>
        <fullName evidence="4">Saposin B-type domain-containing protein</fullName>
    </recommendedName>
</protein>
<evidence type="ECO:0000256" key="2">
    <source>
        <dbReference type="SAM" id="MobiDB-lite"/>
    </source>
</evidence>
<dbReference type="SMART" id="SM00741">
    <property type="entry name" value="SapB"/>
    <property type="match status" value="1"/>
</dbReference>
<accession>A0AAV5SSK1</accession>
<gene>
    <name evidence="5" type="ORF">PENTCL1PPCAC_7602</name>
</gene>
<comment type="caution">
    <text evidence="5">The sequence shown here is derived from an EMBL/GenBank/DDBJ whole genome shotgun (WGS) entry which is preliminary data.</text>
</comment>
<dbReference type="InterPro" id="IPR011001">
    <property type="entry name" value="Saposin-like"/>
</dbReference>
<evidence type="ECO:0000259" key="4">
    <source>
        <dbReference type="PROSITE" id="PS50015"/>
    </source>
</evidence>
<feature type="signal peptide" evidence="3">
    <location>
        <begin position="1"/>
        <end position="20"/>
    </location>
</feature>
<dbReference type="InterPro" id="IPR008139">
    <property type="entry name" value="SaposinB_dom"/>
</dbReference>
<evidence type="ECO:0000256" key="3">
    <source>
        <dbReference type="SAM" id="SignalP"/>
    </source>
</evidence>
<dbReference type="Proteomes" id="UP001432027">
    <property type="component" value="Unassembled WGS sequence"/>
</dbReference>
<keyword evidence="3" id="KW-0732">Signal</keyword>
<sequence length="262" mass="29268">HMKHLAIIFASLLLLIPVNAQGGGIFGFAEDVFQFLCNRCKDIITTLDSAIENEPFKKELDSLCRTFIPEPTLQAICVNVIDTVLGGVYDQLKRLEPRPEICTSLRLCLECGVPTQTFNVRPTRTVIPSVTIVNGVSFVRLNRSARTAFPIQIPTSAPIGQGMPTLPADLFSQFDLNKLNKDSASFRRRRAIVEEEKKKEEVDEKGRETEAGVQVGMGRTLEPRTSTLRNKNDSEPFDPIEFYGKVAELATTVARLRRMAEE</sequence>
<dbReference type="AlphaFoldDB" id="A0AAV5SSK1"/>
<feature type="domain" description="Saposin B-type" evidence="4">
    <location>
        <begin position="33"/>
        <end position="112"/>
    </location>
</feature>
<evidence type="ECO:0000313" key="5">
    <source>
        <dbReference type="EMBL" id="GMS85427.1"/>
    </source>
</evidence>
<feature type="non-terminal residue" evidence="5">
    <location>
        <position position="1"/>
    </location>
</feature>
<keyword evidence="6" id="KW-1185">Reference proteome</keyword>
<evidence type="ECO:0000313" key="6">
    <source>
        <dbReference type="Proteomes" id="UP001432027"/>
    </source>
</evidence>
<feature type="region of interest" description="Disordered" evidence="2">
    <location>
        <begin position="196"/>
        <end position="235"/>
    </location>
</feature>
<reference evidence="5" key="1">
    <citation type="submission" date="2023-10" db="EMBL/GenBank/DDBJ databases">
        <title>Genome assembly of Pristionchus species.</title>
        <authorList>
            <person name="Yoshida K."/>
            <person name="Sommer R.J."/>
        </authorList>
    </citation>
    <scope>NUCLEOTIDE SEQUENCE</scope>
    <source>
        <strain evidence="5">RS0144</strain>
    </source>
</reference>
<feature type="compositionally biased region" description="Basic and acidic residues" evidence="2">
    <location>
        <begin position="196"/>
        <end position="210"/>
    </location>
</feature>
<keyword evidence="1" id="KW-1015">Disulfide bond</keyword>